<gene>
    <name evidence="2" type="ORF">VNO77_25558</name>
</gene>
<organism evidence="2 3">
    <name type="scientific">Canavalia gladiata</name>
    <name type="common">Sword bean</name>
    <name type="synonym">Dolichos gladiatus</name>
    <dbReference type="NCBI Taxonomy" id="3824"/>
    <lineage>
        <taxon>Eukaryota</taxon>
        <taxon>Viridiplantae</taxon>
        <taxon>Streptophyta</taxon>
        <taxon>Embryophyta</taxon>
        <taxon>Tracheophyta</taxon>
        <taxon>Spermatophyta</taxon>
        <taxon>Magnoliopsida</taxon>
        <taxon>eudicotyledons</taxon>
        <taxon>Gunneridae</taxon>
        <taxon>Pentapetalae</taxon>
        <taxon>rosids</taxon>
        <taxon>fabids</taxon>
        <taxon>Fabales</taxon>
        <taxon>Fabaceae</taxon>
        <taxon>Papilionoideae</taxon>
        <taxon>50 kb inversion clade</taxon>
        <taxon>NPAAA clade</taxon>
        <taxon>indigoferoid/millettioid clade</taxon>
        <taxon>Phaseoleae</taxon>
        <taxon>Canavalia</taxon>
    </lineage>
</organism>
<feature type="region of interest" description="Disordered" evidence="1">
    <location>
        <begin position="61"/>
        <end position="80"/>
    </location>
</feature>
<evidence type="ECO:0000313" key="3">
    <source>
        <dbReference type="Proteomes" id="UP001367508"/>
    </source>
</evidence>
<evidence type="ECO:0000313" key="2">
    <source>
        <dbReference type="EMBL" id="KAK7331336.1"/>
    </source>
</evidence>
<dbReference type="Proteomes" id="UP001367508">
    <property type="component" value="Unassembled WGS sequence"/>
</dbReference>
<accession>A0AAN9L8X6</accession>
<comment type="caution">
    <text evidence="2">The sequence shown here is derived from an EMBL/GenBank/DDBJ whole genome shotgun (WGS) entry which is preliminary data.</text>
</comment>
<dbReference type="AlphaFoldDB" id="A0AAN9L8X6"/>
<reference evidence="2 3" key="1">
    <citation type="submission" date="2024-01" db="EMBL/GenBank/DDBJ databases">
        <title>The genomes of 5 underutilized Papilionoideae crops provide insights into root nodulation and disease resistanc.</title>
        <authorList>
            <person name="Jiang F."/>
        </authorList>
    </citation>
    <scope>NUCLEOTIDE SEQUENCE [LARGE SCALE GENOMIC DNA]</scope>
    <source>
        <strain evidence="2">LVBAO_FW01</strain>
        <tissue evidence="2">Leaves</tissue>
    </source>
</reference>
<keyword evidence="3" id="KW-1185">Reference proteome</keyword>
<proteinExistence type="predicted"/>
<evidence type="ECO:0000256" key="1">
    <source>
        <dbReference type="SAM" id="MobiDB-lite"/>
    </source>
</evidence>
<name>A0AAN9L8X6_CANGL</name>
<dbReference type="EMBL" id="JAYMYQ010000005">
    <property type="protein sequence ID" value="KAK7331336.1"/>
    <property type="molecule type" value="Genomic_DNA"/>
</dbReference>
<protein>
    <submittedName>
        <fullName evidence="2">Uncharacterized protein</fullName>
    </submittedName>
</protein>
<sequence length="80" mass="9277">MYSYSVCCMSESVFGLYPKKKSTNSNTLDTPERELTSIKCESTCDRPTKIERRLNIIEATSKMRRHTETPKPDNLVLRMD</sequence>